<reference evidence="1" key="1">
    <citation type="submission" date="2019-04" db="EMBL/GenBank/DDBJ databases">
        <title>Genome assembly of Zosterops borbonicus 15179.</title>
        <authorList>
            <person name="Leroy T."/>
            <person name="Anselmetti Y."/>
            <person name="Tilak M.-K."/>
            <person name="Nabholz B."/>
        </authorList>
    </citation>
    <scope>NUCLEOTIDE SEQUENCE</scope>
    <source>
        <strain evidence="1">HGM_15179</strain>
        <tissue evidence="1">Muscle</tissue>
    </source>
</reference>
<proteinExistence type="predicted"/>
<dbReference type="OrthoDB" id="6138379at2759"/>
<protein>
    <submittedName>
        <fullName evidence="1">Uncharacterized protein</fullName>
    </submittedName>
</protein>
<gene>
    <name evidence="1" type="ORF">HGM15179_001744</name>
</gene>
<dbReference type="EMBL" id="SWJQ01000026">
    <property type="protein sequence ID" value="TRZ25426.1"/>
    <property type="molecule type" value="Genomic_DNA"/>
</dbReference>
<keyword evidence="2" id="KW-1185">Reference proteome</keyword>
<accession>A0A8K1LTJ5</accession>
<name>A0A8K1LTJ5_9PASS</name>
<sequence>MKQILLEALLRHMEDREVIQESQHSFPKASLCLINLVAFCCGVTTSEGKGRATDIIYVGFSKACDVLPHDILLSKLERDGFDEWTVKSSLTVDDEYVPLSTTG</sequence>
<evidence type="ECO:0000313" key="2">
    <source>
        <dbReference type="Proteomes" id="UP000796761"/>
    </source>
</evidence>
<organism evidence="1 2">
    <name type="scientific">Zosterops borbonicus</name>
    <dbReference type="NCBI Taxonomy" id="364589"/>
    <lineage>
        <taxon>Eukaryota</taxon>
        <taxon>Metazoa</taxon>
        <taxon>Chordata</taxon>
        <taxon>Craniata</taxon>
        <taxon>Vertebrata</taxon>
        <taxon>Euteleostomi</taxon>
        <taxon>Archelosauria</taxon>
        <taxon>Archosauria</taxon>
        <taxon>Dinosauria</taxon>
        <taxon>Saurischia</taxon>
        <taxon>Theropoda</taxon>
        <taxon>Coelurosauria</taxon>
        <taxon>Aves</taxon>
        <taxon>Neognathae</taxon>
        <taxon>Neoaves</taxon>
        <taxon>Telluraves</taxon>
        <taxon>Australaves</taxon>
        <taxon>Passeriformes</taxon>
        <taxon>Sylvioidea</taxon>
        <taxon>Zosteropidae</taxon>
        <taxon>Zosterops</taxon>
    </lineage>
</organism>
<evidence type="ECO:0000313" key="1">
    <source>
        <dbReference type="EMBL" id="TRZ25426.1"/>
    </source>
</evidence>
<dbReference type="AlphaFoldDB" id="A0A8K1LTJ5"/>
<comment type="caution">
    <text evidence="1">The sequence shown here is derived from an EMBL/GenBank/DDBJ whole genome shotgun (WGS) entry which is preliminary data.</text>
</comment>
<dbReference type="Proteomes" id="UP000796761">
    <property type="component" value="Unassembled WGS sequence"/>
</dbReference>